<evidence type="ECO:0000256" key="9">
    <source>
        <dbReference type="ARBA" id="ARBA00022692"/>
    </source>
</evidence>
<evidence type="ECO:0000256" key="18">
    <source>
        <dbReference type="ARBA" id="ARBA00023157"/>
    </source>
</evidence>
<accession>A0A4R7BR51</accession>
<evidence type="ECO:0000256" key="17">
    <source>
        <dbReference type="ARBA" id="ARBA00023136"/>
    </source>
</evidence>
<dbReference type="PROSITE" id="PS51296">
    <property type="entry name" value="RIESKE"/>
    <property type="match status" value="1"/>
</dbReference>
<evidence type="ECO:0000256" key="15">
    <source>
        <dbReference type="ARBA" id="ARBA00023004"/>
    </source>
</evidence>
<dbReference type="InterPro" id="IPR014349">
    <property type="entry name" value="Rieske_Fe-S_prot"/>
</dbReference>
<dbReference type="InterPro" id="IPR036922">
    <property type="entry name" value="Rieske_2Fe-2S_sf"/>
</dbReference>
<keyword evidence="13 20" id="KW-0249">Electron transport</keyword>
<evidence type="ECO:0000256" key="7">
    <source>
        <dbReference type="ARBA" id="ARBA00022448"/>
    </source>
</evidence>
<dbReference type="SUPFAM" id="SSF50022">
    <property type="entry name" value="ISP domain"/>
    <property type="match status" value="1"/>
</dbReference>
<dbReference type="GO" id="GO:0008121">
    <property type="term" value="F:quinol-cytochrome-c reductase activity"/>
    <property type="evidence" value="ECO:0007669"/>
    <property type="project" value="UniProtKB-EC"/>
</dbReference>
<comment type="miscellaneous">
    <text evidence="20">The Rieske protein is a high potential 2Fe-2S protein.</text>
</comment>
<reference evidence="23 24" key="1">
    <citation type="submission" date="2019-03" db="EMBL/GenBank/DDBJ databases">
        <title>Genomic Encyclopedia of Type Strains, Phase IV (KMG-IV): sequencing the most valuable type-strain genomes for metagenomic binning, comparative biology and taxonomic classification.</title>
        <authorList>
            <person name="Goeker M."/>
        </authorList>
    </citation>
    <scope>NUCLEOTIDE SEQUENCE [LARGE SCALE GENOMIC DNA]</scope>
    <source>
        <strain evidence="23 24">DSM 25903</strain>
    </source>
</reference>
<dbReference type="PANTHER" id="PTHR10134">
    <property type="entry name" value="CYTOCHROME B-C1 COMPLEX SUBUNIT RIESKE, MITOCHONDRIAL"/>
    <property type="match status" value="1"/>
</dbReference>
<evidence type="ECO:0000256" key="1">
    <source>
        <dbReference type="ARBA" id="ARBA00002444"/>
    </source>
</evidence>
<evidence type="ECO:0000256" key="3">
    <source>
        <dbReference type="ARBA" id="ARBA00010651"/>
    </source>
</evidence>
<dbReference type="InterPro" id="IPR006317">
    <property type="entry name" value="Ubiquinol_cyt_c_Rdtase_Fe-S-su"/>
</dbReference>
<comment type="cofactor">
    <cofactor evidence="20">
        <name>[2Fe-2S] cluster</name>
        <dbReference type="ChEBI" id="CHEBI:190135"/>
    </cofactor>
    <text evidence="20">Binds 1 [2Fe-2S] cluster per subunit.</text>
</comment>
<dbReference type="EMBL" id="SNZR01000015">
    <property type="protein sequence ID" value="TDR88118.1"/>
    <property type="molecule type" value="Genomic_DNA"/>
</dbReference>
<comment type="function">
    <text evidence="1">Component of the ubiquinol-cytochrome c reductase complex (complex III or cytochrome b-c1 complex), which is a respiratory chain that generates an electrochemical potential coupled to ATP synthesis.</text>
</comment>
<dbReference type="InterPro" id="IPR006311">
    <property type="entry name" value="TAT_signal"/>
</dbReference>
<keyword evidence="16" id="KW-0411">Iron-sulfur</keyword>
<keyword evidence="15" id="KW-0408">Iron</keyword>
<keyword evidence="11" id="KW-0479">Metal-binding</keyword>
<keyword evidence="18" id="KW-1015">Disulfide bond</keyword>
<name>A0A4R7BR51_9HYPH</name>
<comment type="subcellular location">
    <subcellularLocation>
        <location evidence="2">Cell membrane</location>
        <topology evidence="2">Single-pass membrane protein</topology>
    </subcellularLocation>
</comment>
<comment type="similarity">
    <text evidence="3">Belongs to the Rieske iron-sulfur protein family.</text>
</comment>
<evidence type="ECO:0000256" key="11">
    <source>
        <dbReference type="ARBA" id="ARBA00022723"/>
    </source>
</evidence>
<keyword evidence="8" id="KW-1003">Cell membrane</keyword>
<evidence type="ECO:0000256" key="21">
    <source>
        <dbReference type="RuleBase" id="RU004497"/>
    </source>
</evidence>
<keyword evidence="24" id="KW-1185">Reference proteome</keyword>
<gene>
    <name evidence="23" type="ORF">EV668_3986</name>
</gene>
<evidence type="ECO:0000256" key="16">
    <source>
        <dbReference type="ARBA" id="ARBA00023014"/>
    </source>
</evidence>
<dbReference type="PRINTS" id="PR00162">
    <property type="entry name" value="RIESKE"/>
</dbReference>
<dbReference type="CDD" id="cd03470">
    <property type="entry name" value="Rieske_cytochrome_bc1"/>
    <property type="match status" value="1"/>
</dbReference>
<feature type="domain" description="Rieske" evidence="22">
    <location>
        <begin position="81"/>
        <end position="174"/>
    </location>
</feature>
<dbReference type="Pfam" id="PF10399">
    <property type="entry name" value="UCR_Fe-S_N"/>
    <property type="match status" value="1"/>
</dbReference>
<dbReference type="InterPro" id="IPR005805">
    <property type="entry name" value="Rieske_Fe-S_prot_C"/>
</dbReference>
<dbReference type="RefSeq" id="WP_133773344.1">
    <property type="nucleotide sequence ID" value="NZ_SNZR01000015.1"/>
</dbReference>
<dbReference type="GO" id="GO:0051537">
    <property type="term" value="F:2 iron, 2 sulfur cluster binding"/>
    <property type="evidence" value="ECO:0007669"/>
    <property type="project" value="UniProtKB-KW"/>
</dbReference>
<evidence type="ECO:0000256" key="10">
    <source>
        <dbReference type="ARBA" id="ARBA00022714"/>
    </source>
</evidence>
<dbReference type="PROSITE" id="PS51318">
    <property type="entry name" value="TAT"/>
    <property type="match status" value="1"/>
</dbReference>
<keyword evidence="7 20" id="KW-0813">Transport</keyword>
<comment type="caution">
    <text evidence="23">The sequence shown here is derived from an EMBL/GenBank/DDBJ whole genome shotgun (WGS) entry which is preliminary data.</text>
</comment>
<evidence type="ECO:0000259" key="22">
    <source>
        <dbReference type="PROSITE" id="PS51296"/>
    </source>
</evidence>
<keyword evidence="10" id="KW-0001">2Fe-2S</keyword>
<dbReference type="Proteomes" id="UP000295122">
    <property type="component" value="Unassembled WGS sequence"/>
</dbReference>
<dbReference type="NCBIfam" id="TIGR01416">
    <property type="entry name" value="Rieske_proteo"/>
    <property type="match status" value="1"/>
</dbReference>
<dbReference type="GO" id="GO:0046872">
    <property type="term" value="F:metal ion binding"/>
    <property type="evidence" value="ECO:0007669"/>
    <property type="project" value="UniProtKB-KW"/>
</dbReference>
<evidence type="ECO:0000256" key="14">
    <source>
        <dbReference type="ARBA" id="ARBA00022989"/>
    </source>
</evidence>
<evidence type="ECO:0000256" key="8">
    <source>
        <dbReference type="ARBA" id="ARBA00022475"/>
    </source>
</evidence>
<evidence type="ECO:0000256" key="5">
    <source>
        <dbReference type="ARBA" id="ARBA00012951"/>
    </source>
</evidence>
<evidence type="ECO:0000313" key="23">
    <source>
        <dbReference type="EMBL" id="TDR88118.1"/>
    </source>
</evidence>
<evidence type="ECO:0000256" key="4">
    <source>
        <dbReference type="ARBA" id="ARBA00011649"/>
    </source>
</evidence>
<evidence type="ECO:0000313" key="24">
    <source>
        <dbReference type="Proteomes" id="UP000295122"/>
    </source>
</evidence>
<evidence type="ECO:0000256" key="6">
    <source>
        <dbReference type="ARBA" id="ARBA00019816"/>
    </source>
</evidence>
<feature type="transmembrane region" description="Helical" evidence="20">
    <location>
        <begin position="15"/>
        <end position="36"/>
    </location>
</feature>
<organism evidence="23 24">
    <name type="scientific">Enterovirga rhinocerotis</name>
    <dbReference type="NCBI Taxonomy" id="1339210"/>
    <lineage>
        <taxon>Bacteria</taxon>
        <taxon>Pseudomonadati</taxon>
        <taxon>Pseudomonadota</taxon>
        <taxon>Alphaproteobacteria</taxon>
        <taxon>Hyphomicrobiales</taxon>
        <taxon>Methylobacteriaceae</taxon>
        <taxon>Enterovirga</taxon>
    </lineage>
</organism>
<dbReference type="GO" id="GO:0005886">
    <property type="term" value="C:plasma membrane"/>
    <property type="evidence" value="ECO:0007669"/>
    <property type="project" value="UniProtKB-SubCell"/>
</dbReference>
<keyword evidence="14 20" id="KW-1133">Transmembrane helix</keyword>
<sequence length="188" mass="19509">MATTATAAPATRRDFLLIATGAAGAVGAGALVWPFVASLAPDAAVIAAGAPVDVDLAPIQAGQIVKVFWRGKLIFVRHRTADEIKSAEDVNVATLRDPQADSARVKPGHAAFLIVYGNCTHLGCVPLGHEGEYKGWFCPCHGSVFDTSGRIRQGPAPTNLPIPPYSFVSDTKIRIGEESKGGAAAAHG</sequence>
<comment type="subunit">
    <text evidence="4 21">The main subunits of complex b-c1 are: cytochrome b, cytochrome c1 and the Rieske protein.</text>
</comment>
<keyword evidence="12" id="KW-1278">Translocase</keyword>
<keyword evidence="9 20" id="KW-0812">Transmembrane</keyword>
<evidence type="ECO:0000256" key="2">
    <source>
        <dbReference type="ARBA" id="ARBA00004162"/>
    </source>
</evidence>
<proteinExistence type="inferred from homology"/>
<protein>
    <recommendedName>
        <fullName evidence="6 20">Ubiquinol-cytochrome c reductase iron-sulfur subunit</fullName>
        <ecNumber evidence="5 20">7.1.1.8</ecNumber>
    </recommendedName>
</protein>
<dbReference type="InterPro" id="IPR019470">
    <property type="entry name" value="Ubiq_cytC_Rdtase_Fe-S_su_TAT"/>
</dbReference>
<evidence type="ECO:0000256" key="13">
    <source>
        <dbReference type="ARBA" id="ARBA00022982"/>
    </source>
</evidence>
<dbReference type="Pfam" id="PF00355">
    <property type="entry name" value="Rieske"/>
    <property type="match status" value="1"/>
</dbReference>
<evidence type="ECO:0000256" key="20">
    <source>
        <dbReference type="RuleBase" id="RU004494"/>
    </source>
</evidence>
<dbReference type="InterPro" id="IPR017941">
    <property type="entry name" value="Rieske_2Fe-2S"/>
</dbReference>
<comment type="catalytic activity">
    <reaction evidence="19 20">
        <text>a quinol + 2 Fe(III)-[cytochrome c](out) = a quinone + 2 Fe(II)-[cytochrome c](out) + 2 H(+)(out)</text>
        <dbReference type="Rhea" id="RHEA:11484"/>
        <dbReference type="Rhea" id="RHEA-COMP:10350"/>
        <dbReference type="Rhea" id="RHEA-COMP:14399"/>
        <dbReference type="ChEBI" id="CHEBI:15378"/>
        <dbReference type="ChEBI" id="CHEBI:24646"/>
        <dbReference type="ChEBI" id="CHEBI:29033"/>
        <dbReference type="ChEBI" id="CHEBI:29034"/>
        <dbReference type="ChEBI" id="CHEBI:132124"/>
        <dbReference type="EC" id="7.1.1.8"/>
    </reaction>
</comment>
<evidence type="ECO:0000256" key="19">
    <source>
        <dbReference type="ARBA" id="ARBA00029351"/>
    </source>
</evidence>
<dbReference type="EC" id="7.1.1.8" evidence="5 20"/>
<dbReference type="Gene3D" id="2.102.10.10">
    <property type="entry name" value="Rieske [2Fe-2S] iron-sulphur domain"/>
    <property type="match status" value="1"/>
</dbReference>
<evidence type="ECO:0000256" key="12">
    <source>
        <dbReference type="ARBA" id="ARBA00022967"/>
    </source>
</evidence>
<dbReference type="FunFam" id="2.102.10.10:FF:000001">
    <property type="entry name" value="Cytochrome b-c1 complex subunit Rieske, mitochondrial"/>
    <property type="match status" value="1"/>
</dbReference>
<dbReference type="Gene3D" id="1.20.5.510">
    <property type="entry name" value="Single helix bin"/>
    <property type="match status" value="1"/>
</dbReference>
<keyword evidence="17 20" id="KW-0472">Membrane</keyword>
<dbReference type="OrthoDB" id="9767869at2"/>
<dbReference type="AlphaFoldDB" id="A0A4R7BR51"/>